<feature type="compositionally biased region" description="Basic residues" evidence="1">
    <location>
        <begin position="11"/>
        <end position="30"/>
    </location>
</feature>
<feature type="region of interest" description="Disordered" evidence="1">
    <location>
        <begin position="116"/>
        <end position="167"/>
    </location>
</feature>
<feature type="compositionally biased region" description="Acidic residues" evidence="1">
    <location>
        <begin position="200"/>
        <end position="212"/>
    </location>
</feature>
<sequence length="373" mass="40810">MTSPPRERGRTMKSTRRSFSRTRKAKRRGTPLRIETDIAPVEKGESSKTASAAKPRPPVQTEDSPIPTSPASNNVSSWLEDLDDYNWSPEIDIPPYPTFTGKGKQRATDEEVAAQEYYSGGKGPVRAHGDNTPRQSDSSDTLMDDLDVDSGTNDFAETGDFAPGLAPGRATLSEGDIALVRQLERIDLQYFSEENRSVIEETEPESEQEAEPEPAKEVESELEVEPEQESMEEPESEPENGAVVVPRSIFQNYISLDKPLLPLRPSPPSPTTEDPPLSPKSTRSSKSRQSSIIGKLGTSIKSDGRPPLPTSPTSPTKDDSPLSPTSTRSSKRRRSSIIMGKIGTSIKSGARKVARRKSEDEESSGRKSDDGKE</sequence>
<feature type="compositionally biased region" description="Low complexity" evidence="1">
    <location>
        <begin position="313"/>
        <end position="328"/>
    </location>
</feature>
<feature type="region of interest" description="Disordered" evidence="1">
    <location>
        <begin position="92"/>
        <end position="111"/>
    </location>
</feature>
<feature type="compositionally biased region" description="Basic and acidic residues" evidence="1">
    <location>
        <begin position="356"/>
        <end position="373"/>
    </location>
</feature>
<evidence type="ECO:0000256" key="1">
    <source>
        <dbReference type="SAM" id="MobiDB-lite"/>
    </source>
</evidence>
<comment type="caution">
    <text evidence="2">The sequence shown here is derived from an EMBL/GenBank/DDBJ whole genome shotgun (WGS) entry which is preliminary data.</text>
</comment>
<gene>
    <name evidence="2" type="ORF">PtrM4_126640</name>
</gene>
<feature type="region of interest" description="Disordered" evidence="1">
    <location>
        <begin position="258"/>
        <end position="373"/>
    </location>
</feature>
<organism evidence="2 3">
    <name type="scientific">Pyrenophora tritici-repentis</name>
    <dbReference type="NCBI Taxonomy" id="45151"/>
    <lineage>
        <taxon>Eukaryota</taxon>
        <taxon>Fungi</taxon>
        <taxon>Dikarya</taxon>
        <taxon>Ascomycota</taxon>
        <taxon>Pezizomycotina</taxon>
        <taxon>Dothideomycetes</taxon>
        <taxon>Pleosporomycetidae</taxon>
        <taxon>Pleosporales</taxon>
        <taxon>Pleosporineae</taxon>
        <taxon>Pleosporaceae</taxon>
        <taxon>Pyrenophora</taxon>
    </lineage>
</organism>
<dbReference type="EMBL" id="NQIK02000007">
    <property type="protein sequence ID" value="KAF7568051.1"/>
    <property type="molecule type" value="Genomic_DNA"/>
</dbReference>
<proteinExistence type="predicted"/>
<dbReference type="RefSeq" id="XP_065960761.1">
    <property type="nucleotide sequence ID" value="XM_066108769.1"/>
</dbReference>
<dbReference type="KEGG" id="ptrr:6347731"/>
<feature type="region of interest" description="Disordered" evidence="1">
    <location>
        <begin position="1"/>
        <end position="77"/>
    </location>
</feature>
<dbReference type="AlphaFoldDB" id="A0A2W1FS97"/>
<name>A0A2W1FS97_9PLEO</name>
<feature type="compositionally biased region" description="Basic and acidic residues" evidence="1">
    <location>
        <begin position="190"/>
        <end position="199"/>
    </location>
</feature>
<reference evidence="2" key="1">
    <citation type="journal article" date="2018" name="BMC Genomics">
        <title>Comparative genomics of the wheat fungal pathogen Pyrenophora tritici-repentis reveals chromosomal variations and genome plasticity.</title>
        <authorList>
            <person name="Moolhuijzen P."/>
            <person name="See P.T."/>
            <person name="Hane J.K."/>
            <person name="Shi G."/>
            <person name="Liu Z."/>
            <person name="Oliver R.P."/>
            <person name="Moffat C.S."/>
        </authorList>
    </citation>
    <scope>NUCLEOTIDE SEQUENCE [LARGE SCALE GENOMIC DNA]</scope>
    <source>
        <strain evidence="2">M4</strain>
    </source>
</reference>
<evidence type="ECO:0000313" key="3">
    <source>
        <dbReference type="Proteomes" id="UP000245464"/>
    </source>
</evidence>
<dbReference type="GeneID" id="6347731"/>
<feature type="compositionally biased region" description="Basic and acidic residues" evidence="1">
    <location>
        <begin position="34"/>
        <end position="46"/>
    </location>
</feature>
<evidence type="ECO:0000313" key="2">
    <source>
        <dbReference type="EMBL" id="KAF7568051.1"/>
    </source>
</evidence>
<feature type="region of interest" description="Disordered" evidence="1">
    <location>
        <begin position="190"/>
        <end position="244"/>
    </location>
</feature>
<feature type="compositionally biased region" description="Low complexity" evidence="1">
    <location>
        <begin position="271"/>
        <end position="291"/>
    </location>
</feature>
<feature type="compositionally biased region" description="Acidic residues" evidence="1">
    <location>
        <begin position="220"/>
        <end position="238"/>
    </location>
</feature>
<accession>A0A2W1FS97</accession>
<feature type="compositionally biased region" description="Basic and acidic residues" evidence="1">
    <location>
        <begin position="1"/>
        <end position="10"/>
    </location>
</feature>
<protein>
    <submittedName>
        <fullName evidence="2">NESP55 multi-domain protein</fullName>
    </submittedName>
</protein>
<dbReference type="Proteomes" id="UP000245464">
    <property type="component" value="Chromosome 7"/>
</dbReference>